<keyword evidence="1" id="KW-1133">Transmembrane helix</keyword>
<gene>
    <name evidence="2" type="ORF">RN001_015582</name>
</gene>
<keyword evidence="1" id="KW-0812">Transmembrane</keyword>
<evidence type="ECO:0000313" key="3">
    <source>
        <dbReference type="Proteomes" id="UP001353858"/>
    </source>
</evidence>
<evidence type="ECO:0000256" key="1">
    <source>
        <dbReference type="SAM" id="Phobius"/>
    </source>
</evidence>
<organism evidence="2 3">
    <name type="scientific">Aquatica leii</name>
    <dbReference type="NCBI Taxonomy" id="1421715"/>
    <lineage>
        <taxon>Eukaryota</taxon>
        <taxon>Metazoa</taxon>
        <taxon>Ecdysozoa</taxon>
        <taxon>Arthropoda</taxon>
        <taxon>Hexapoda</taxon>
        <taxon>Insecta</taxon>
        <taxon>Pterygota</taxon>
        <taxon>Neoptera</taxon>
        <taxon>Endopterygota</taxon>
        <taxon>Coleoptera</taxon>
        <taxon>Polyphaga</taxon>
        <taxon>Elateriformia</taxon>
        <taxon>Elateroidea</taxon>
        <taxon>Lampyridae</taxon>
        <taxon>Luciolinae</taxon>
        <taxon>Aquatica</taxon>
    </lineage>
</organism>
<dbReference type="Proteomes" id="UP001353858">
    <property type="component" value="Unassembled WGS sequence"/>
</dbReference>
<name>A0AAN7SLB2_9COLE</name>
<dbReference type="AlphaFoldDB" id="A0AAN7SLB2"/>
<sequence>MPLRNRSEEMFSRLSFELVSSVPFDESLSFALVPWSFAAIFKTGRCFKECRKRNATIADSLDDNLSGLYCEQMRQGQTLHCERLSHVSHILFFYLSLLVLTIKLYLSYLRFVIFPS</sequence>
<protein>
    <submittedName>
        <fullName evidence="2">Uncharacterized protein</fullName>
    </submittedName>
</protein>
<accession>A0AAN7SLB2</accession>
<keyword evidence="1" id="KW-0472">Membrane</keyword>
<comment type="caution">
    <text evidence="2">The sequence shown here is derived from an EMBL/GenBank/DDBJ whole genome shotgun (WGS) entry which is preliminary data.</text>
</comment>
<proteinExistence type="predicted"/>
<reference evidence="3" key="1">
    <citation type="submission" date="2023-01" db="EMBL/GenBank/DDBJ databases">
        <title>Key to firefly adult light organ development and bioluminescence: homeobox transcription factors regulate luciferase expression and transportation to peroxisome.</title>
        <authorList>
            <person name="Fu X."/>
        </authorList>
    </citation>
    <scope>NUCLEOTIDE SEQUENCE [LARGE SCALE GENOMIC DNA]</scope>
</reference>
<keyword evidence="3" id="KW-1185">Reference proteome</keyword>
<feature type="transmembrane region" description="Helical" evidence="1">
    <location>
        <begin position="91"/>
        <end position="113"/>
    </location>
</feature>
<evidence type="ECO:0000313" key="2">
    <source>
        <dbReference type="EMBL" id="KAK4873553.1"/>
    </source>
</evidence>
<dbReference type="EMBL" id="JARPUR010000007">
    <property type="protein sequence ID" value="KAK4873553.1"/>
    <property type="molecule type" value="Genomic_DNA"/>
</dbReference>